<proteinExistence type="predicted"/>
<dbReference type="AlphaFoldDB" id="A0A667XZZ0"/>
<evidence type="ECO:0000313" key="2">
    <source>
        <dbReference type="Proteomes" id="UP000472263"/>
    </source>
</evidence>
<keyword evidence="2" id="KW-1185">Reference proteome</keyword>
<protein>
    <submittedName>
        <fullName evidence="1">Uncharacterized protein</fullName>
    </submittedName>
</protein>
<sequence>KGDFNGSVQGMRCKDRTEVIALKLLIVLFHAQVFTHTPPKPTSAFYAASLECASGRLDNNDFRRSVIIIPCLCLYQGFSRK</sequence>
<name>A0A667XZZ0_9TELE</name>
<dbReference type="GeneTree" id="ENSGT00990000212005"/>
<reference evidence="1" key="1">
    <citation type="submission" date="2019-06" db="EMBL/GenBank/DDBJ databases">
        <authorList>
            <consortium name="Wellcome Sanger Institute Data Sharing"/>
        </authorList>
    </citation>
    <scope>NUCLEOTIDE SEQUENCE [LARGE SCALE GENOMIC DNA]</scope>
</reference>
<evidence type="ECO:0000313" key="1">
    <source>
        <dbReference type="Ensembl" id="ENSMMDP00005019853.1"/>
    </source>
</evidence>
<reference evidence="1" key="2">
    <citation type="submission" date="2025-08" db="UniProtKB">
        <authorList>
            <consortium name="Ensembl"/>
        </authorList>
    </citation>
    <scope>IDENTIFICATION</scope>
</reference>
<reference evidence="1" key="3">
    <citation type="submission" date="2025-09" db="UniProtKB">
        <authorList>
            <consortium name="Ensembl"/>
        </authorList>
    </citation>
    <scope>IDENTIFICATION</scope>
</reference>
<dbReference type="InParanoid" id="A0A667XZZ0"/>
<accession>A0A667XZZ0</accession>
<dbReference type="Proteomes" id="UP000472263">
    <property type="component" value="Chromosome 13"/>
</dbReference>
<organism evidence="1 2">
    <name type="scientific">Myripristis murdjan</name>
    <name type="common">pinecone soldierfish</name>
    <dbReference type="NCBI Taxonomy" id="586833"/>
    <lineage>
        <taxon>Eukaryota</taxon>
        <taxon>Metazoa</taxon>
        <taxon>Chordata</taxon>
        <taxon>Craniata</taxon>
        <taxon>Vertebrata</taxon>
        <taxon>Euteleostomi</taxon>
        <taxon>Actinopterygii</taxon>
        <taxon>Neopterygii</taxon>
        <taxon>Teleostei</taxon>
        <taxon>Neoteleostei</taxon>
        <taxon>Acanthomorphata</taxon>
        <taxon>Holocentriformes</taxon>
        <taxon>Holocentridae</taxon>
        <taxon>Myripristis</taxon>
    </lineage>
</organism>
<dbReference type="Ensembl" id="ENSMMDT00005020322.1">
    <property type="protein sequence ID" value="ENSMMDP00005019853.1"/>
    <property type="gene ID" value="ENSMMDG00005009810.1"/>
</dbReference>